<comment type="subcellular location">
    <subcellularLocation>
        <location evidence="1">Cell membrane</location>
        <topology evidence="1">Multi-pass membrane protein</topology>
    </subcellularLocation>
</comment>
<dbReference type="Proteomes" id="UP000181728">
    <property type="component" value="Unassembled WGS sequence"/>
</dbReference>
<evidence type="ECO:0000256" key="7">
    <source>
        <dbReference type="ARBA" id="ARBA00022903"/>
    </source>
</evidence>
<keyword evidence="5" id="KW-1003">Cell membrane</keyword>
<protein>
    <recommendedName>
        <fullName evidence="4">Capsular polysaccharide biosynthesis protein CpsC</fullName>
    </recommendedName>
</protein>
<evidence type="ECO:0000256" key="3">
    <source>
        <dbReference type="ARBA" id="ARBA00006683"/>
    </source>
</evidence>
<dbReference type="InterPro" id="IPR050445">
    <property type="entry name" value="Bact_polysacc_biosynth/exp"/>
</dbReference>
<comment type="pathway">
    <text evidence="2">Capsule biogenesis; capsule polysaccharide biosynthesis.</text>
</comment>
<sequence>MDTAISYQRLWELFKKNFLFVLFSALFFTAVAFAACKFVIAPKYQSTAALLVNRSQDDTAATALNDQQADVQLIYTYKDLITRPVILNKVAKELKSTYPTLTSTTLAKMITVSSTTNSQIFSIAVRSTSSQEAKDIANETAAVFKNEAVKLMGKTISNVTIVSSGLKNNTPVFPNTKLFALAGFIIGAFLAVAYVLIKEVSDNTYRETDYIGQLGFNNLGTVNYAAFHKRRNN</sequence>
<reference evidence="14 15" key="1">
    <citation type="journal article" date="2016" name="BMC Genomics">
        <title>Consensus pan-genome assembly of the specialised wine bacterium Oenococcus oeni.</title>
        <authorList>
            <person name="Sternes P.R."/>
            <person name="Borneman A.R."/>
        </authorList>
    </citation>
    <scope>NUCLEOTIDE SEQUENCE [LARGE SCALE GENOMIC DNA]</scope>
    <source>
        <strain evidence="14 15">AWRIB661</strain>
    </source>
</reference>
<dbReference type="EMBL" id="MLOK01000050">
    <property type="protein sequence ID" value="OIM20756.1"/>
    <property type="molecule type" value="Genomic_DNA"/>
</dbReference>
<evidence type="ECO:0000313" key="15">
    <source>
        <dbReference type="Proteomes" id="UP000181728"/>
    </source>
</evidence>
<keyword evidence="6 12" id="KW-0812">Transmembrane</keyword>
<dbReference type="GO" id="GO:0004713">
    <property type="term" value="F:protein tyrosine kinase activity"/>
    <property type="evidence" value="ECO:0007669"/>
    <property type="project" value="TreeGrafter"/>
</dbReference>
<comment type="similarity">
    <text evidence="3">Belongs to the CpsC/CapA family.</text>
</comment>
<evidence type="ECO:0000313" key="14">
    <source>
        <dbReference type="EMBL" id="OIM20756.1"/>
    </source>
</evidence>
<evidence type="ECO:0000259" key="13">
    <source>
        <dbReference type="Pfam" id="PF02706"/>
    </source>
</evidence>
<accession>A0A6N4A0P2</accession>
<keyword evidence="8 12" id="KW-1133">Transmembrane helix</keyword>
<dbReference type="GO" id="GO:0005886">
    <property type="term" value="C:plasma membrane"/>
    <property type="evidence" value="ECO:0007669"/>
    <property type="project" value="UniProtKB-SubCell"/>
</dbReference>
<keyword evidence="7" id="KW-0972">Capsule biogenesis/degradation</keyword>
<dbReference type="Pfam" id="PF02706">
    <property type="entry name" value="Wzz"/>
    <property type="match status" value="1"/>
</dbReference>
<evidence type="ECO:0000256" key="11">
    <source>
        <dbReference type="ARBA" id="ARBA00045736"/>
    </source>
</evidence>
<dbReference type="RefSeq" id="WP_071449083.1">
    <property type="nucleotide sequence ID" value="NZ_MLOK01000050.1"/>
</dbReference>
<evidence type="ECO:0000256" key="12">
    <source>
        <dbReference type="SAM" id="Phobius"/>
    </source>
</evidence>
<dbReference type="PANTHER" id="PTHR32309">
    <property type="entry name" value="TYROSINE-PROTEIN KINASE"/>
    <property type="match status" value="1"/>
</dbReference>
<evidence type="ECO:0000256" key="6">
    <source>
        <dbReference type="ARBA" id="ARBA00022692"/>
    </source>
</evidence>
<comment type="caution">
    <text evidence="14">The sequence shown here is derived from an EMBL/GenBank/DDBJ whole genome shotgun (WGS) entry which is preliminary data.</text>
</comment>
<dbReference type="InterPro" id="IPR003856">
    <property type="entry name" value="LPS_length_determ_N"/>
</dbReference>
<evidence type="ECO:0000256" key="2">
    <source>
        <dbReference type="ARBA" id="ARBA00005132"/>
    </source>
</evidence>
<proteinExistence type="inferred from homology"/>
<evidence type="ECO:0000256" key="1">
    <source>
        <dbReference type="ARBA" id="ARBA00004651"/>
    </source>
</evidence>
<evidence type="ECO:0000256" key="9">
    <source>
        <dbReference type="ARBA" id="ARBA00023136"/>
    </source>
</evidence>
<gene>
    <name evidence="14" type="ORF">ATX59_07525</name>
</gene>
<feature type="transmembrane region" description="Helical" evidence="12">
    <location>
        <begin position="178"/>
        <end position="197"/>
    </location>
</feature>
<keyword evidence="9 12" id="KW-0472">Membrane</keyword>
<name>A0A6N4A0P2_OENOE</name>
<dbReference type="PANTHER" id="PTHR32309:SF13">
    <property type="entry name" value="FERRIC ENTEROBACTIN TRANSPORT PROTEIN FEPE"/>
    <property type="match status" value="1"/>
</dbReference>
<dbReference type="AlphaFoldDB" id="A0A6N4A0P2"/>
<dbReference type="GO" id="GO:0000271">
    <property type="term" value="P:polysaccharide biosynthetic process"/>
    <property type="evidence" value="ECO:0007669"/>
    <property type="project" value="UniProtKB-KW"/>
</dbReference>
<comment type="function">
    <text evidence="11">Required for CpsD phosphorylation. Involved in the regulation of capsular polysaccharide biosynthesis. May be part of a complex that directs the coordinated polymerization and export to the cell surface of the capsular polysaccharide.</text>
</comment>
<evidence type="ECO:0000256" key="10">
    <source>
        <dbReference type="ARBA" id="ARBA00023169"/>
    </source>
</evidence>
<keyword evidence="10" id="KW-0270">Exopolysaccharide synthesis</keyword>
<evidence type="ECO:0000256" key="4">
    <source>
        <dbReference type="ARBA" id="ARBA00020739"/>
    </source>
</evidence>
<evidence type="ECO:0000256" key="8">
    <source>
        <dbReference type="ARBA" id="ARBA00022989"/>
    </source>
</evidence>
<evidence type="ECO:0000256" key="5">
    <source>
        <dbReference type="ARBA" id="ARBA00022475"/>
    </source>
</evidence>
<feature type="domain" description="Polysaccharide chain length determinant N-terminal" evidence="13">
    <location>
        <begin position="5"/>
        <end position="94"/>
    </location>
</feature>
<organism evidence="14 15">
    <name type="scientific">Oenococcus oeni</name>
    <name type="common">Leuconostoc oenos</name>
    <dbReference type="NCBI Taxonomy" id="1247"/>
    <lineage>
        <taxon>Bacteria</taxon>
        <taxon>Bacillati</taxon>
        <taxon>Bacillota</taxon>
        <taxon>Bacilli</taxon>
        <taxon>Lactobacillales</taxon>
        <taxon>Lactobacillaceae</taxon>
        <taxon>Oenococcus</taxon>
    </lineage>
</organism>